<reference evidence="1" key="1">
    <citation type="submission" date="2018-05" db="EMBL/GenBank/DDBJ databases">
        <authorList>
            <person name="Lanie J.A."/>
            <person name="Ng W.-L."/>
            <person name="Kazmierczak K.M."/>
            <person name="Andrzejewski T.M."/>
            <person name="Davidsen T.M."/>
            <person name="Wayne K.J."/>
            <person name="Tettelin H."/>
            <person name="Glass J.I."/>
            <person name="Rusch D."/>
            <person name="Podicherti R."/>
            <person name="Tsui H.-C.T."/>
            <person name="Winkler M.E."/>
        </authorList>
    </citation>
    <scope>NUCLEOTIDE SEQUENCE</scope>
</reference>
<dbReference type="GO" id="GO:0003824">
    <property type="term" value="F:catalytic activity"/>
    <property type="evidence" value="ECO:0007669"/>
    <property type="project" value="InterPro"/>
</dbReference>
<name>A0A382MD02_9ZZZZ</name>
<gene>
    <name evidence="1" type="ORF">METZ01_LOCUS299364</name>
</gene>
<evidence type="ECO:0008006" key="2">
    <source>
        <dbReference type="Google" id="ProtNLM"/>
    </source>
</evidence>
<feature type="non-terminal residue" evidence="1">
    <location>
        <position position="385"/>
    </location>
</feature>
<dbReference type="Gene3D" id="3.40.50.10540">
    <property type="entry name" value="Crotonobetainyl-coa:carnitine coa-transferase, domain 1"/>
    <property type="match status" value="1"/>
</dbReference>
<dbReference type="PANTHER" id="PTHR48228">
    <property type="entry name" value="SUCCINYL-COA--D-CITRAMALATE COA-TRANSFERASE"/>
    <property type="match status" value="1"/>
</dbReference>
<organism evidence="1">
    <name type="scientific">marine metagenome</name>
    <dbReference type="NCBI Taxonomy" id="408172"/>
    <lineage>
        <taxon>unclassified sequences</taxon>
        <taxon>metagenomes</taxon>
        <taxon>ecological metagenomes</taxon>
    </lineage>
</organism>
<dbReference type="AlphaFoldDB" id="A0A382MD02"/>
<dbReference type="Pfam" id="PF02515">
    <property type="entry name" value="CoA_transf_3"/>
    <property type="match status" value="1"/>
</dbReference>
<evidence type="ECO:0000313" key="1">
    <source>
        <dbReference type="EMBL" id="SVC46510.1"/>
    </source>
</evidence>
<dbReference type="InterPro" id="IPR023606">
    <property type="entry name" value="CoA-Trfase_III_dom_1_sf"/>
</dbReference>
<dbReference type="InterPro" id="IPR044855">
    <property type="entry name" value="CoA-Trfase_III_dom3_sf"/>
</dbReference>
<accession>A0A382MD02</accession>
<dbReference type="EMBL" id="UINC01092703">
    <property type="protein sequence ID" value="SVC46510.1"/>
    <property type="molecule type" value="Genomic_DNA"/>
</dbReference>
<protein>
    <recommendedName>
        <fullName evidence="2">CoA transferase</fullName>
    </recommendedName>
</protein>
<dbReference type="Gene3D" id="3.30.1540.10">
    <property type="entry name" value="formyl-coa transferase, domain 3"/>
    <property type="match status" value="1"/>
</dbReference>
<dbReference type="InterPro" id="IPR050509">
    <property type="entry name" value="CoA-transferase_III"/>
</dbReference>
<dbReference type="PANTHER" id="PTHR48228:SF5">
    <property type="entry name" value="ALPHA-METHYLACYL-COA RACEMASE"/>
    <property type="match status" value="1"/>
</dbReference>
<dbReference type="SUPFAM" id="SSF89796">
    <property type="entry name" value="CoA-transferase family III (CaiB/BaiF)"/>
    <property type="match status" value="1"/>
</dbReference>
<proteinExistence type="predicted"/>
<feature type="non-terminal residue" evidence="1">
    <location>
        <position position="1"/>
    </location>
</feature>
<sequence length="385" mass="41978">RVLEVGSRLASSVSARLFTELGADVIKIQQADESPPLDLEESGRQAVSVGGAVSTSQHLGKRIVDLDLKDSDGLDEFKRLAVDADLVVSGFHPSDLKKLSLDPDSLRVLNPNLVITYITPFGLTGPLSEYLGPDLVVFHSSGLSKSLIGPVENPETTPPVRASGQQSEFIAGVAAACSAMFGIFRKEETGQGAVIDVSMQEALAFMDIISLSAASFGKPGRPRKLEAIQGPNLTLLPALDGHIAISPREERQWKNFLKLLGSPDWGSDLKFADRTLRQENAEEIIGLLSEWSSKHPKMELFHLLQENHIPCFPMMNPAEHLDSEQLKARDYFDLVEIAGQSEIKVPGRPFRISKINPDAITSKKKVGHESAADISWVERSISNND</sequence>
<dbReference type="InterPro" id="IPR003673">
    <property type="entry name" value="CoA-Trfase_fam_III"/>
</dbReference>